<keyword evidence="1" id="KW-0472">Membrane</keyword>
<dbReference type="PROSITE" id="PS50883">
    <property type="entry name" value="EAL"/>
    <property type="match status" value="1"/>
</dbReference>
<feature type="domain" description="GGDEF" evidence="4">
    <location>
        <begin position="372"/>
        <end position="505"/>
    </location>
</feature>
<dbReference type="Gene3D" id="3.30.450.20">
    <property type="entry name" value="PAS domain"/>
    <property type="match status" value="1"/>
</dbReference>
<accession>A0ABP7DRC1</accession>
<dbReference type="Gene3D" id="3.30.70.270">
    <property type="match status" value="1"/>
</dbReference>
<dbReference type="SMART" id="SM00052">
    <property type="entry name" value="EAL"/>
    <property type="match status" value="1"/>
</dbReference>
<evidence type="ECO:0000313" key="5">
    <source>
        <dbReference type="EMBL" id="GAA3708091.1"/>
    </source>
</evidence>
<comment type="caution">
    <text evidence="5">The sequence shown here is derived from an EMBL/GenBank/DDBJ whole genome shotgun (WGS) entry which is preliminary data.</text>
</comment>
<dbReference type="Pfam" id="PF00990">
    <property type="entry name" value="GGDEF"/>
    <property type="match status" value="1"/>
</dbReference>
<dbReference type="InterPro" id="IPR001633">
    <property type="entry name" value="EAL_dom"/>
</dbReference>
<dbReference type="PANTHER" id="PTHR44757">
    <property type="entry name" value="DIGUANYLATE CYCLASE DGCP"/>
    <property type="match status" value="1"/>
</dbReference>
<evidence type="ECO:0008006" key="7">
    <source>
        <dbReference type="Google" id="ProtNLM"/>
    </source>
</evidence>
<feature type="transmembrane region" description="Helical" evidence="1">
    <location>
        <begin position="97"/>
        <end position="115"/>
    </location>
</feature>
<feature type="transmembrane region" description="Helical" evidence="1">
    <location>
        <begin position="66"/>
        <end position="85"/>
    </location>
</feature>
<dbReference type="PROSITE" id="PS50113">
    <property type="entry name" value="PAC"/>
    <property type="match status" value="1"/>
</dbReference>
<dbReference type="NCBIfam" id="TIGR00254">
    <property type="entry name" value="GGDEF"/>
    <property type="match status" value="1"/>
</dbReference>
<keyword evidence="6" id="KW-1185">Reference proteome</keyword>
<feature type="transmembrane region" description="Helical" evidence="1">
    <location>
        <begin position="39"/>
        <end position="60"/>
    </location>
</feature>
<dbReference type="Gene3D" id="3.20.20.450">
    <property type="entry name" value="EAL domain"/>
    <property type="match status" value="1"/>
</dbReference>
<dbReference type="EMBL" id="BAABBF010000003">
    <property type="protein sequence ID" value="GAA3708091.1"/>
    <property type="molecule type" value="Genomic_DNA"/>
</dbReference>
<dbReference type="InterPro" id="IPR043128">
    <property type="entry name" value="Rev_trsase/Diguanyl_cyclase"/>
</dbReference>
<dbReference type="SUPFAM" id="SSF55073">
    <property type="entry name" value="Nucleotide cyclase"/>
    <property type="match status" value="1"/>
</dbReference>
<protein>
    <recommendedName>
        <fullName evidence="7">Diguanylate cyclase</fullName>
    </recommendedName>
</protein>
<reference evidence="6" key="1">
    <citation type="journal article" date="2019" name="Int. J. Syst. Evol. Microbiol.">
        <title>The Global Catalogue of Microorganisms (GCM) 10K type strain sequencing project: providing services to taxonomists for standard genome sequencing and annotation.</title>
        <authorList>
            <consortium name="The Broad Institute Genomics Platform"/>
            <consortium name="The Broad Institute Genome Sequencing Center for Infectious Disease"/>
            <person name="Wu L."/>
            <person name="Ma J."/>
        </authorList>
    </citation>
    <scope>NUCLEOTIDE SEQUENCE [LARGE SCALE GENOMIC DNA]</scope>
    <source>
        <strain evidence="6">JCM 17498</strain>
    </source>
</reference>
<dbReference type="CDD" id="cd01948">
    <property type="entry name" value="EAL"/>
    <property type="match status" value="1"/>
</dbReference>
<organism evidence="5 6">
    <name type="scientific">Sphingomonas cynarae</name>
    <dbReference type="NCBI Taxonomy" id="930197"/>
    <lineage>
        <taxon>Bacteria</taxon>
        <taxon>Pseudomonadati</taxon>
        <taxon>Pseudomonadota</taxon>
        <taxon>Alphaproteobacteria</taxon>
        <taxon>Sphingomonadales</taxon>
        <taxon>Sphingomonadaceae</taxon>
        <taxon>Sphingomonas</taxon>
    </lineage>
</organism>
<evidence type="ECO:0000256" key="1">
    <source>
        <dbReference type="SAM" id="Phobius"/>
    </source>
</evidence>
<evidence type="ECO:0000259" key="4">
    <source>
        <dbReference type="PROSITE" id="PS50887"/>
    </source>
</evidence>
<evidence type="ECO:0000313" key="6">
    <source>
        <dbReference type="Proteomes" id="UP001500523"/>
    </source>
</evidence>
<dbReference type="InterPro" id="IPR035919">
    <property type="entry name" value="EAL_sf"/>
</dbReference>
<keyword evidence="1" id="KW-0812">Transmembrane</keyword>
<dbReference type="InterPro" id="IPR000160">
    <property type="entry name" value="GGDEF_dom"/>
</dbReference>
<dbReference type="SUPFAM" id="SSF141371">
    <property type="entry name" value="PilZ domain-like"/>
    <property type="match status" value="1"/>
</dbReference>
<dbReference type="Gene3D" id="2.40.10.220">
    <property type="entry name" value="predicted glycosyltransferase like domains"/>
    <property type="match status" value="1"/>
</dbReference>
<dbReference type="InterPro" id="IPR052155">
    <property type="entry name" value="Biofilm_reg_signaling"/>
</dbReference>
<proteinExistence type="predicted"/>
<dbReference type="PANTHER" id="PTHR44757:SF2">
    <property type="entry name" value="BIOFILM ARCHITECTURE MAINTENANCE PROTEIN MBAA"/>
    <property type="match status" value="1"/>
</dbReference>
<dbReference type="CDD" id="cd01949">
    <property type="entry name" value="GGDEF"/>
    <property type="match status" value="1"/>
</dbReference>
<name>A0ABP7DRC1_9SPHN</name>
<dbReference type="RefSeq" id="WP_344692904.1">
    <property type="nucleotide sequence ID" value="NZ_BAABBF010000003.1"/>
</dbReference>
<dbReference type="InterPro" id="IPR000700">
    <property type="entry name" value="PAS-assoc_C"/>
</dbReference>
<evidence type="ECO:0000259" key="2">
    <source>
        <dbReference type="PROSITE" id="PS50113"/>
    </source>
</evidence>
<dbReference type="InterPro" id="IPR029787">
    <property type="entry name" value="Nucleotide_cyclase"/>
</dbReference>
<dbReference type="Pfam" id="PF00563">
    <property type="entry name" value="EAL"/>
    <property type="match status" value="1"/>
</dbReference>
<dbReference type="InterPro" id="IPR009875">
    <property type="entry name" value="PilZ_domain"/>
</dbReference>
<dbReference type="SMART" id="SM00267">
    <property type="entry name" value="GGDEF"/>
    <property type="match status" value="1"/>
</dbReference>
<dbReference type="PROSITE" id="PS50887">
    <property type="entry name" value="GGDEF"/>
    <property type="match status" value="1"/>
</dbReference>
<feature type="domain" description="PAC" evidence="2">
    <location>
        <begin position="288"/>
        <end position="340"/>
    </location>
</feature>
<feature type="transmembrane region" description="Helical" evidence="1">
    <location>
        <begin position="121"/>
        <end position="145"/>
    </location>
</feature>
<sequence length="871" mass="92198">MSIRSAITLSGDKPPLPVLLGFAGGPDDRDPAEQRLAQVAAACPLAGAMLALAMAAAMVASGFGTVTLVLSLVTVLAFAGLTLCVGTRLGWPPYRRARGAALAAGLLAVATLSMLEEVGIGLAGMMPLGAATLLVGAIGLVGLAVQPVRGVVLVFGAGLVVAMAVMVGAALVWFEALALLGALALTMLRLGQLDRHGTAEQVRQTGRGRHAERMVAEFEEQGTGWFWETDRHGRITYISARVAAEIAEHDPHPLGRLLTEIFRMDGAGAGTATERTLAFHLSSRTSFSDYPVCAAGDAAGGRWWSMGGRPLVDELDRFQGFIGTGADLTELRRSEAEITRLALFDGLTGLANRQRMRQSIDKMLAQVAEGHRPAGLFLMDLDRFKAVNDTLGHQAGDALLKQVGQRLQRGVGDRGLVGRMGGDEFKVLLPGIAGRQSLATLAEDLIAALSQPYAILGTSVTIGCSVGIAIAPDDGTDRDTLVRNADLALYAAKAAGRGVHRFYSADMLAGARDRQQLEGDLRAALPAGEFNLCYQPVVRTVDAVVIGYEALIRWRHPVRGLVSPADFIPVAEECGLIGAIGEWVLRTACNEAARWPRDVRVAVNVSPVQFANPQLPGIVASALARSGLAPDRLELEITEGVFLKGSDSSDRMFAALKGLGVRLALDDFGTGYSSLGYLRTAPFDKIKIDQSFVRGAAQPGNRNAAIIRAIVMLADTLGMETTAEGVEIQDEIELVRSLGCSHIQGYVYGRPAPAAEVAAALGIDGRAVPSGFRVSRPSRTRLLRSARVTIAGRTHDVRVRDISITGAMIEGLPAHGAEVDAELRIELVEGRSIAARISWTDRKRAGIHFAAPIDLSILSEPGPVASIRRIA</sequence>
<gene>
    <name evidence="5" type="ORF">GCM10022268_16810</name>
</gene>
<evidence type="ECO:0000259" key="3">
    <source>
        <dbReference type="PROSITE" id="PS50883"/>
    </source>
</evidence>
<feature type="domain" description="EAL" evidence="3">
    <location>
        <begin position="514"/>
        <end position="765"/>
    </location>
</feature>
<dbReference type="Pfam" id="PF07238">
    <property type="entry name" value="PilZ"/>
    <property type="match status" value="1"/>
</dbReference>
<keyword evidence="1" id="KW-1133">Transmembrane helix</keyword>
<feature type="transmembrane region" description="Helical" evidence="1">
    <location>
        <begin position="152"/>
        <end position="185"/>
    </location>
</feature>
<dbReference type="Proteomes" id="UP001500523">
    <property type="component" value="Unassembled WGS sequence"/>
</dbReference>
<dbReference type="SUPFAM" id="SSF141868">
    <property type="entry name" value="EAL domain-like"/>
    <property type="match status" value="1"/>
</dbReference>